<name>A0A1H0KIX0_9SPHI</name>
<gene>
    <name evidence="2" type="ORF">SAMN05421820_11668</name>
</gene>
<feature type="domain" description="Cyclic nucleotide-binding" evidence="1">
    <location>
        <begin position="48"/>
        <end position="132"/>
    </location>
</feature>
<accession>A0A1H0KIX0</accession>
<keyword evidence="3" id="KW-1185">Reference proteome</keyword>
<evidence type="ECO:0000259" key="1">
    <source>
        <dbReference type="Pfam" id="PF00027"/>
    </source>
</evidence>
<proteinExistence type="predicted"/>
<sequence length="211" mass="25146">MYLFAELLLISILSYLRNMFELLRKNIEKHLSISDADFEQFTKPFYHRKIAKKQFLLRAGQICKFEGFVIKGCLRVYYLDEQGQERILYFAIEDWWITDIDSFTNNTPSILNIEALEDSEVLLITQPYKEALYEQIPMVEKLFRIMTQKTHVALQRRMISALGKTADERYIEFIEKYPQLEQRLTQLQVASYLGISHEFLSKIRKKLSKLR</sequence>
<dbReference type="GO" id="GO:0016301">
    <property type="term" value="F:kinase activity"/>
    <property type="evidence" value="ECO:0007669"/>
    <property type="project" value="UniProtKB-KW"/>
</dbReference>
<reference evidence="3" key="1">
    <citation type="submission" date="2016-10" db="EMBL/GenBank/DDBJ databases">
        <authorList>
            <person name="Varghese N."/>
            <person name="Submissions S."/>
        </authorList>
    </citation>
    <scope>NUCLEOTIDE SEQUENCE [LARGE SCALE GENOMIC DNA]</scope>
    <source>
        <strain evidence="3">DSM 19110</strain>
    </source>
</reference>
<dbReference type="InterPro" id="IPR000595">
    <property type="entry name" value="cNMP-bd_dom"/>
</dbReference>
<protein>
    <submittedName>
        <fullName evidence="2">cAMP-binding domain of CRP or a regulatory subunit of cAMP-dependent protein kinases</fullName>
    </submittedName>
</protein>
<dbReference type="Pfam" id="PF00027">
    <property type="entry name" value="cNMP_binding"/>
    <property type="match status" value="1"/>
</dbReference>
<evidence type="ECO:0000313" key="2">
    <source>
        <dbReference type="EMBL" id="SDO55855.1"/>
    </source>
</evidence>
<evidence type="ECO:0000313" key="3">
    <source>
        <dbReference type="Proteomes" id="UP000183200"/>
    </source>
</evidence>
<dbReference type="CDD" id="cd00038">
    <property type="entry name" value="CAP_ED"/>
    <property type="match status" value="1"/>
</dbReference>
<dbReference type="Gene3D" id="2.60.120.10">
    <property type="entry name" value="Jelly Rolls"/>
    <property type="match status" value="1"/>
</dbReference>
<dbReference type="Proteomes" id="UP000183200">
    <property type="component" value="Unassembled WGS sequence"/>
</dbReference>
<dbReference type="EMBL" id="FNGY01000016">
    <property type="protein sequence ID" value="SDO55855.1"/>
    <property type="molecule type" value="Genomic_DNA"/>
</dbReference>
<dbReference type="InterPro" id="IPR014710">
    <property type="entry name" value="RmlC-like_jellyroll"/>
</dbReference>
<dbReference type="STRING" id="430522.BFS30_24165"/>
<keyword evidence="2" id="KW-0808">Transferase</keyword>
<dbReference type="AlphaFoldDB" id="A0A1H0KIX0"/>
<dbReference type="InterPro" id="IPR018490">
    <property type="entry name" value="cNMP-bd_dom_sf"/>
</dbReference>
<dbReference type="SUPFAM" id="SSF51206">
    <property type="entry name" value="cAMP-binding domain-like"/>
    <property type="match status" value="1"/>
</dbReference>
<organism evidence="2 3">
    <name type="scientific">Pedobacter steynii</name>
    <dbReference type="NCBI Taxonomy" id="430522"/>
    <lineage>
        <taxon>Bacteria</taxon>
        <taxon>Pseudomonadati</taxon>
        <taxon>Bacteroidota</taxon>
        <taxon>Sphingobacteriia</taxon>
        <taxon>Sphingobacteriales</taxon>
        <taxon>Sphingobacteriaceae</taxon>
        <taxon>Pedobacter</taxon>
    </lineage>
</organism>
<keyword evidence="2" id="KW-0418">Kinase</keyword>